<proteinExistence type="predicted"/>
<organism evidence="5 6">
    <name type="scientific">Paenibacillus mucilaginosus (strain KNP414)</name>
    <dbReference type="NCBI Taxonomy" id="1036673"/>
    <lineage>
        <taxon>Bacteria</taxon>
        <taxon>Bacillati</taxon>
        <taxon>Bacillota</taxon>
        <taxon>Bacilli</taxon>
        <taxon>Bacillales</taxon>
        <taxon>Paenibacillaceae</taxon>
        <taxon>Paenibacillus</taxon>
    </lineage>
</organism>
<reference evidence="5 6" key="2">
    <citation type="journal article" date="2013" name="Genome Announc.">
        <title>Genome Sequence of Growth-Improving Paenibacillus mucilaginosus Strain KNP414.</title>
        <authorList>
            <person name="Lu J.J."/>
            <person name="Wang J.F."/>
            <person name="Hu X.F."/>
        </authorList>
    </citation>
    <scope>NUCLEOTIDE SEQUENCE [LARGE SCALE GENOMIC DNA]</scope>
    <source>
        <strain evidence="5 6">KNP414</strain>
    </source>
</reference>
<dbReference type="PROSITE" id="PS00041">
    <property type="entry name" value="HTH_ARAC_FAMILY_1"/>
    <property type="match status" value="1"/>
</dbReference>
<dbReference type="Proteomes" id="UP000006620">
    <property type="component" value="Chromosome"/>
</dbReference>
<dbReference type="InterPro" id="IPR018062">
    <property type="entry name" value="HTH_AraC-typ_CS"/>
</dbReference>
<reference evidence="6" key="1">
    <citation type="submission" date="2011-06" db="EMBL/GenBank/DDBJ databases">
        <title>Complete genome sequence of Paenibacillus mucilaginosus KNP414.</title>
        <authorList>
            <person name="Wang J."/>
            <person name="Hu S."/>
            <person name="Hu X."/>
            <person name="Zhang B."/>
            <person name="Dong D."/>
            <person name="Zhang S."/>
            <person name="Zhao K."/>
            <person name="Wu D."/>
        </authorList>
    </citation>
    <scope>NUCLEOTIDE SEQUENCE [LARGE SCALE GENOMIC DNA]</scope>
    <source>
        <strain evidence="6">KNP414</strain>
    </source>
</reference>
<dbReference type="Gene3D" id="2.60.120.10">
    <property type="entry name" value="Jelly Rolls"/>
    <property type="match status" value="1"/>
</dbReference>
<sequence length="303" mass="33649">MEIKSFAGYAEKGWGVWVQRSSHGSHNPLPEHGHDFIELVYVVHGGGRHLIDREAFDIRAGDIYAVAPGESHAFPDAQDRELEIINCLFQPETVWQSLPADAEALLSLPYVAPLYQGAGRLPRKLTLPSSDSAVIVGLLESMMTEIRERKPGSGIIVRQRLIDILITLSRVQLREESSVRGAEKPGAVQAGGYEILVRKVLAYLESHYPQRITAAELAEVFAISSRHLNRVFRQETGRSITETLQGIRIERAKIMLHETARSVEGISAAVGFGDPSFFSKLFSRTVGHTPGEYRRIARSKRSS</sequence>
<accession>F8FLG3</accession>
<dbReference type="SUPFAM" id="SSF51215">
    <property type="entry name" value="Regulatory protein AraC"/>
    <property type="match status" value="1"/>
</dbReference>
<name>F8FLG3_PAEMK</name>
<dbReference type="Pfam" id="PF12833">
    <property type="entry name" value="HTH_18"/>
    <property type="match status" value="1"/>
</dbReference>
<dbReference type="InterPro" id="IPR037923">
    <property type="entry name" value="HTH-like"/>
</dbReference>
<dbReference type="SMART" id="SM00342">
    <property type="entry name" value="HTH_ARAC"/>
    <property type="match status" value="1"/>
</dbReference>
<evidence type="ECO:0000256" key="1">
    <source>
        <dbReference type="ARBA" id="ARBA00023015"/>
    </source>
</evidence>
<protein>
    <submittedName>
        <fullName evidence="5">Transcriptional regulator, AraC family</fullName>
    </submittedName>
</protein>
<keyword evidence="2" id="KW-0238">DNA-binding</keyword>
<dbReference type="InterPro" id="IPR020449">
    <property type="entry name" value="Tscrpt_reg_AraC-type_HTH"/>
</dbReference>
<evidence type="ECO:0000259" key="4">
    <source>
        <dbReference type="PROSITE" id="PS01124"/>
    </source>
</evidence>
<evidence type="ECO:0000313" key="5">
    <source>
        <dbReference type="EMBL" id="AEI43531.1"/>
    </source>
</evidence>
<dbReference type="SUPFAM" id="SSF46689">
    <property type="entry name" value="Homeodomain-like"/>
    <property type="match status" value="2"/>
</dbReference>
<keyword evidence="1" id="KW-0805">Transcription regulation</keyword>
<dbReference type="PROSITE" id="PS01124">
    <property type="entry name" value="HTH_ARAC_FAMILY_2"/>
    <property type="match status" value="1"/>
</dbReference>
<keyword evidence="3" id="KW-0804">Transcription</keyword>
<dbReference type="PRINTS" id="PR00032">
    <property type="entry name" value="HTHARAC"/>
</dbReference>
<feature type="domain" description="HTH araC/xylS-type" evidence="4">
    <location>
        <begin position="198"/>
        <end position="296"/>
    </location>
</feature>
<dbReference type="PANTHER" id="PTHR43280:SF28">
    <property type="entry name" value="HTH-TYPE TRANSCRIPTIONAL ACTIVATOR RHAS"/>
    <property type="match status" value="1"/>
</dbReference>
<dbReference type="Pfam" id="PF02311">
    <property type="entry name" value="AraC_binding"/>
    <property type="match status" value="1"/>
</dbReference>
<dbReference type="GO" id="GO:0043565">
    <property type="term" value="F:sequence-specific DNA binding"/>
    <property type="evidence" value="ECO:0007669"/>
    <property type="project" value="InterPro"/>
</dbReference>
<evidence type="ECO:0000256" key="2">
    <source>
        <dbReference type="ARBA" id="ARBA00023125"/>
    </source>
</evidence>
<dbReference type="InterPro" id="IPR018060">
    <property type="entry name" value="HTH_AraC"/>
</dbReference>
<dbReference type="InterPro" id="IPR014710">
    <property type="entry name" value="RmlC-like_jellyroll"/>
</dbReference>
<evidence type="ECO:0000256" key="3">
    <source>
        <dbReference type="ARBA" id="ARBA00023163"/>
    </source>
</evidence>
<dbReference type="PANTHER" id="PTHR43280">
    <property type="entry name" value="ARAC-FAMILY TRANSCRIPTIONAL REGULATOR"/>
    <property type="match status" value="1"/>
</dbReference>
<gene>
    <name evidence="5" type="ordered locus">KNP414_05006</name>
</gene>
<dbReference type="EMBL" id="CP002869">
    <property type="protein sequence ID" value="AEI43531.1"/>
    <property type="molecule type" value="Genomic_DNA"/>
</dbReference>
<dbReference type="InterPro" id="IPR009057">
    <property type="entry name" value="Homeodomain-like_sf"/>
</dbReference>
<dbReference type="InterPro" id="IPR003313">
    <property type="entry name" value="AraC-bd"/>
</dbReference>
<dbReference type="KEGG" id="pms:KNP414_05006"/>
<dbReference type="Gene3D" id="1.10.10.60">
    <property type="entry name" value="Homeodomain-like"/>
    <property type="match status" value="2"/>
</dbReference>
<dbReference type="PATRIC" id="fig|1036673.3.peg.4620"/>
<dbReference type="HOGENOM" id="CLU_000445_88_3_9"/>
<dbReference type="RefSeq" id="WP_013918684.1">
    <property type="nucleotide sequence ID" value="NC_015690.1"/>
</dbReference>
<evidence type="ECO:0000313" key="6">
    <source>
        <dbReference type="Proteomes" id="UP000006620"/>
    </source>
</evidence>
<dbReference type="GO" id="GO:0003700">
    <property type="term" value="F:DNA-binding transcription factor activity"/>
    <property type="evidence" value="ECO:0007669"/>
    <property type="project" value="InterPro"/>
</dbReference>
<dbReference type="AlphaFoldDB" id="F8FLG3"/>